<evidence type="ECO:0000256" key="8">
    <source>
        <dbReference type="ARBA" id="ARBA00022660"/>
    </source>
</evidence>
<gene>
    <name evidence="21" type="ORF">SL103_15350</name>
</gene>
<evidence type="ECO:0000256" key="3">
    <source>
        <dbReference type="ARBA" id="ARBA00012951"/>
    </source>
</evidence>
<evidence type="ECO:0000313" key="22">
    <source>
        <dbReference type="Proteomes" id="UP000094094"/>
    </source>
</evidence>
<feature type="transmembrane region" description="Helical" evidence="19">
    <location>
        <begin position="335"/>
        <end position="357"/>
    </location>
</feature>
<evidence type="ECO:0000256" key="9">
    <source>
        <dbReference type="ARBA" id="ARBA00022692"/>
    </source>
</evidence>
<evidence type="ECO:0000313" key="21">
    <source>
        <dbReference type="EMBL" id="AOP47458.1"/>
    </source>
</evidence>
<keyword evidence="15 19" id="KW-0472">Membrane</keyword>
<feature type="domain" description="Cytochrome b/b6 N-terminal region profile" evidence="20">
    <location>
        <begin position="22"/>
        <end position="247"/>
    </location>
</feature>
<sequence length="546" mass="60455">MVFRRRTGPGRPPRLPRAAEKGFTWLDERLPASSAGKLLRKAFPDHWAFLLGELALYSLVVLVLTGVVLTLFFDPGMTESVYQGSYAPLRGTRMTAAYASTLTISFDVRGGLLLRQIHHWAALTFLASIGVHMLRIFFTGAFRRPREGNWMIGLTLFLLGLLEGFCGYSLPDDLLSGTGLRTAATITGSIPVVGTYLSFFAFGGEFPGQDIIPRLYVMHILLVPGILIALVTLHLVLVVQLKHTQWRGPGRVNRNVIGQPMFPQWLTKSTGLLVVLTAVFAVLGALGQVNPVWNYGPFQADQVSTDAQPDWYVGFLEGALRLMPPWETNLWGHTVMWNVFVPAVVLPGVLFAVLYAYPFLERWLTPDRGELHLCDRPREAHTRTGLGVAGIAFYAVLLVAGGNDVIAFVFDLSLNTLTWVLRAALVLVPPSAFLLTKWLCLALQHRDRERLAEGDETGWVRQSAYGDLSEGHQELPAAERHTLLARRTPRPLEPPPGVPVAALSRLRRLQLSLSRWYYRDQVEPPAAGPRKEEFATASDRAGADGP</sequence>
<feature type="transmembrane region" description="Helical" evidence="19">
    <location>
        <begin position="150"/>
        <end position="170"/>
    </location>
</feature>
<evidence type="ECO:0000256" key="11">
    <source>
        <dbReference type="ARBA" id="ARBA00022967"/>
    </source>
</evidence>
<dbReference type="GO" id="GO:0022904">
    <property type="term" value="P:respiratory electron transport chain"/>
    <property type="evidence" value="ECO:0007669"/>
    <property type="project" value="InterPro"/>
</dbReference>
<dbReference type="InterPro" id="IPR027387">
    <property type="entry name" value="Cytb/b6-like_sf"/>
</dbReference>
<evidence type="ECO:0000256" key="1">
    <source>
        <dbReference type="ARBA" id="ARBA00001971"/>
    </source>
</evidence>
<evidence type="ECO:0000256" key="5">
    <source>
        <dbReference type="ARBA" id="ARBA00022448"/>
    </source>
</evidence>
<name>A0A1D7VLQ8_9ACTN</name>
<keyword evidence="14" id="KW-0408">Iron</keyword>
<dbReference type="EMBL" id="CP017157">
    <property type="protein sequence ID" value="AOP47458.1"/>
    <property type="molecule type" value="Genomic_DNA"/>
</dbReference>
<feature type="transmembrane region" description="Helical" evidence="19">
    <location>
        <begin position="47"/>
        <end position="73"/>
    </location>
</feature>
<reference evidence="21 22" key="1">
    <citation type="submission" date="2016-09" db="EMBL/GenBank/DDBJ databases">
        <title>Complete genome sequencing of Streptomyces lydicus 103 and metabolic pathways analysis of antibiotic biosynthesis.</title>
        <authorList>
            <person name="Jia N."/>
            <person name="Ding M.-Z."/>
            <person name="Gao F."/>
            <person name="Yuan Y.-J."/>
        </authorList>
    </citation>
    <scope>NUCLEOTIDE SEQUENCE [LARGE SCALE GENOMIC DNA]</scope>
    <source>
        <strain evidence="21 22">103</strain>
    </source>
</reference>
<keyword evidence="11" id="KW-1278">Translocase</keyword>
<evidence type="ECO:0000256" key="18">
    <source>
        <dbReference type="SAM" id="MobiDB-lite"/>
    </source>
</evidence>
<dbReference type="GO" id="GO:0005886">
    <property type="term" value="C:plasma membrane"/>
    <property type="evidence" value="ECO:0007669"/>
    <property type="project" value="UniProtKB-SubCell"/>
</dbReference>
<feature type="transmembrane region" description="Helical" evidence="19">
    <location>
        <begin position="386"/>
        <end position="410"/>
    </location>
</feature>
<dbReference type="OrthoDB" id="9804503at2"/>
<organism evidence="21 22">
    <name type="scientific">Streptomyces lydicus</name>
    <dbReference type="NCBI Taxonomy" id="47763"/>
    <lineage>
        <taxon>Bacteria</taxon>
        <taxon>Bacillati</taxon>
        <taxon>Actinomycetota</taxon>
        <taxon>Actinomycetes</taxon>
        <taxon>Kitasatosporales</taxon>
        <taxon>Streptomycetaceae</taxon>
        <taxon>Streptomyces</taxon>
    </lineage>
</organism>
<feature type="transmembrane region" description="Helical" evidence="19">
    <location>
        <begin position="271"/>
        <end position="289"/>
    </location>
</feature>
<dbReference type="Proteomes" id="UP000094094">
    <property type="component" value="Chromosome"/>
</dbReference>
<dbReference type="InterPro" id="IPR005797">
    <property type="entry name" value="Cyt_b/b6_N"/>
</dbReference>
<keyword evidence="8" id="KW-0679">Respiratory chain</keyword>
<evidence type="ECO:0000256" key="16">
    <source>
        <dbReference type="ARBA" id="ARBA00029351"/>
    </source>
</evidence>
<dbReference type="Gene3D" id="1.20.810.10">
    <property type="entry name" value="Cytochrome Bc1 Complex, Chain C"/>
    <property type="match status" value="1"/>
</dbReference>
<evidence type="ECO:0000259" key="20">
    <source>
        <dbReference type="PROSITE" id="PS51002"/>
    </source>
</evidence>
<comment type="subcellular location">
    <subcellularLocation>
        <location evidence="2">Cell membrane</location>
        <topology evidence="2">Multi-pass membrane protein</topology>
    </subcellularLocation>
</comment>
<keyword evidence="12" id="KW-0249">Electron transport</keyword>
<protein>
    <recommendedName>
        <fullName evidence="4">Cytochrome bc1 complex cytochrome b subunit</fullName>
        <ecNumber evidence="3">7.1.1.8</ecNumber>
    </recommendedName>
    <alternativeName>
        <fullName evidence="17">Cytochrome bc1 reductase complex subunit QcrB</fullName>
    </alternativeName>
</protein>
<keyword evidence="6" id="KW-1003">Cell membrane</keyword>
<dbReference type="InterPro" id="IPR016174">
    <property type="entry name" value="Di-haem_cyt_TM"/>
</dbReference>
<dbReference type="GO" id="GO:0046872">
    <property type="term" value="F:metal ion binding"/>
    <property type="evidence" value="ECO:0007669"/>
    <property type="project" value="UniProtKB-KW"/>
</dbReference>
<dbReference type="EC" id="7.1.1.8" evidence="3"/>
<dbReference type="AlphaFoldDB" id="A0A1D7VLQ8"/>
<evidence type="ECO:0000256" key="14">
    <source>
        <dbReference type="ARBA" id="ARBA00023004"/>
    </source>
</evidence>
<evidence type="ECO:0000256" key="12">
    <source>
        <dbReference type="ARBA" id="ARBA00022982"/>
    </source>
</evidence>
<evidence type="ECO:0000256" key="10">
    <source>
        <dbReference type="ARBA" id="ARBA00022723"/>
    </source>
</evidence>
<feature type="transmembrane region" description="Helical" evidence="19">
    <location>
        <begin position="216"/>
        <end position="239"/>
    </location>
</feature>
<dbReference type="Pfam" id="PF13631">
    <property type="entry name" value="Cytochrom_B_N_2"/>
    <property type="match status" value="1"/>
</dbReference>
<evidence type="ECO:0000256" key="2">
    <source>
        <dbReference type="ARBA" id="ARBA00004651"/>
    </source>
</evidence>
<comment type="catalytic activity">
    <reaction evidence="16">
        <text>a quinol + 2 Fe(III)-[cytochrome c](out) = a quinone + 2 Fe(II)-[cytochrome c](out) + 2 H(+)(out)</text>
        <dbReference type="Rhea" id="RHEA:11484"/>
        <dbReference type="Rhea" id="RHEA-COMP:10350"/>
        <dbReference type="Rhea" id="RHEA-COMP:14399"/>
        <dbReference type="ChEBI" id="CHEBI:15378"/>
        <dbReference type="ChEBI" id="CHEBI:24646"/>
        <dbReference type="ChEBI" id="CHEBI:29033"/>
        <dbReference type="ChEBI" id="CHEBI:29034"/>
        <dbReference type="ChEBI" id="CHEBI:132124"/>
        <dbReference type="EC" id="7.1.1.8"/>
    </reaction>
</comment>
<accession>A0A1D7VLQ8</accession>
<keyword evidence="9 19" id="KW-0812">Transmembrane</keyword>
<dbReference type="GO" id="GO:0008121">
    <property type="term" value="F:quinol-cytochrome-c reductase activity"/>
    <property type="evidence" value="ECO:0007669"/>
    <property type="project" value="UniProtKB-EC"/>
</dbReference>
<comment type="cofactor">
    <cofactor evidence="1">
        <name>heme</name>
        <dbReference type="ChEBI" id="CHEBI:30413"/>
    </cofactor>
</comment>
<evidence type="ECO:0000256" key="6">
    <source>
        <dbReference type="ARBA" id="ARBA00022475"/>
    </source>
</evidence>
<dbReference type="InterPro" id="IPR036150">
    <property type="entry name" value="Cyt_b/b6_C_sf"/>
</dbReference>
<proteinExistence type="predicted"/>
<keyword evidence="13 19" id="KW-1133">Transmembrane helix</keyword>
<dbReference type="RefSeq" id="WP_069569539.1">
    <property type="nucleotide sequence ID" value="NZ_CP017157.1"/>
</dbReference>
<evidence type="ECO:0000256" key="13">
    <source>
        <dbReference type="ARBA" id="ARBA00022989"/>
    </source>
</evidence>
<evidence type="ECO:0000256" key="15">
    <source>
        <dbReference type="ARBA" id="ARBA00023136"/>
    </source>
</evidence>
<evidence type="ECO:0000256" key="17">
    <source>
        <dbReference type="ARBA" id="ARBA00029568"/>
    </source>
</evidence>
<dbReference type="PROSITE" id="PS51002">
    <property type="entry name" value="CYTB_NTER"/>
    <property type="match status" value="1"/>
</dbReference>
<dbReference type="SUPFAM" id="SSF81342">
    <property type="entry name" value="Transmembrane di-heme cytochromes"/>
    <property type="match status" value="1"/>
</dbReference>
<evidence type="ECO:0000256" key="4">
    <source>
        <dbReference type="ARBA" id="ARBA00016116"/>
    </source>
</evidence>
<dbReference type="SUPFAM" id="SSF81648">
    <property type="entry name" value="a domain/subunit of cytochrome bc1 complex (Ubiquinol-cytochrome c reductase)"/>
    <property type="match status" value="1"/>
</dbReference>
<dbReference type="PANTHER" id="PTHR19271">
    <property type="entry name" value="CYTOCHROME B"/>
    <property type="match status" value="1"/>
</dbReference>
<keyword evidence="5" id="KW-0813">Transport</keyword>
<feature type="transmembrane region" description="Helical" evidence="19">
    <location>
        <begin position="416"/>
        <end position="440"/>
    </location>
</feature>
<feature type="transmembrane region" description="Helical" evidence="19">
    <location>
        <begin position="117"/>
        <end position="138"/>
    </location>
</feature>
<feature type="region of interest" description="Disordered" evidence="18">
    <location>
        <begin position="523"/>
        <end position="546"/>
    </location>
</feature>
<keyword evidence="7" id="KW-0349">Heme</keyword>
<dbReference type="FunFam" id="1.20.810.10:FF:000007">
    <property type="entry name" value="Ubiquinol-cytochrome C reductase B subunit"/>
    <property type="match status" value="1"/>
</dbReference>
<evidence type="ECO:0000256" key="19">
    <source>
        <dbReference type="SAM" id="Phobius"/>
    </source>
</evidence>
<keyword evidence="10" id="KW-0479">Metal-binding</keyword>
<dbReference type="KEGG" id="slc:SL103_15350"/>
<dbReference type="PANTHER" id="PTHR19271:SF16">
    <property type="entry name" value="CYTOCHROME B"/>
    <property type="match status" value="1"/>
</dbReference>
<dbReference type="GO" id="GO:0016491">
    <property type="term" value="F:oxidoreductase activity"/>
    <property type="evidence" value="ECO:0007669"/>
    <property type="project" value="InterPro"/>
</dbReference>
<keyword evidence="22" id="KW-1185">Reference proteome</keyword>
<evidence type="ECO:0000256" key="7">
    <source>
        <dbReference type="ARBA" id="ARBA00022617"/>
    </source>
</evidence>